<feature type="region of interest" description="Disordered" evidence="1">
    <location>
        <begin position="641"/>
        <end position="796"/>
    </location>
</feature>
<feature type="compositionally biased region" description="Low complexity" evidence="1">
    <location>
        <begin position="134"/>
        <end position="166"/>
    </location>
</feature>
<reference evidence="2" key="1">
    <citation type="submission" date="2021-01" db="EMBL/GenBank/DDBJ databases">
        <authorList>
            <person name="Corre E."/>
            <person name="Pelletier E."/>
            <person name="Niang G."/>
            <person name="Scheremetjew M."/>
            <person name="Finn R."/>
            <person name="Kale V."/>
            <person name="Holt S."/>
            <person name="Cochrane G."/>
            <person name="Meng A."/>
            <person name="Brown T."/>
            <person name="Cohen L."/>
        </authorList>
    </citation>
    <scope>NUCLEOTIDE SEQUENCE</scope>
    <source>
        <strain evidence="2">WS</strain>
    </source>
</reference>
<feature type="compositionally biased region" description="Basic and acidic residues" evidence="1">
    <location>
        <begin position="105"/>
        <end position="119"/>
    </location>
</feature>
<feature type="compositionally biased region" description="Basic and acidic residues" evidence="1">
    <location>
        <begin position="715"/>
        <end position="725"/>
    </location>
</feature>
<gene>
    <name evidence="2" type="ORF">PCOS0759_LOCUS9065</name>
</gene>
<feature type="region of interest" description="Disordered" evidence="1">
    <location>
        <begin position="61"/>
        <end position="83"/>
    </location>
</feature>
<organism evidence="2">
    <name type="scientific">Percolomonas cosmopolitus</name>
    <dbReference type="NCBI Taxonomy" id="63605"/>
    <lineage>
        <taxon>Eukaryota</taxon>
        <taxon>Discoba</taxon>
        <taxon>Heterolobosea</taxon>
        <taxon>Tetramitia</taxon>
        <taxon>Eutetramitia</taxon>
        <taxon>Percolomonadidae</taxon>
        <taxon>Percolomonas</taxon>
    </lineage>
</organism>
<dbReference type="EMBL" id="HBGD01011008">
    <property type="protein sequence ID" value="CAD9085811.1"/>
    <property type="molecule type" value="Transcribed_RNA"/>
</dbReference>
<dbReference type="PANTHER" id="PTHR23244">
    <property type="entry name" value="KELCH REPEAT DOMAIN"/>
    <property type="match status" value="1"/>
</dbReference>
<feature type="compositionally biased region" description="Low complexity" evidence="1">
    <location>
        <begin position="647"/>
        <end position="661"/>
    </location>
</feature>
<accession>A0A7S1KTS9</accession>
<protein>
    <submittedName>
        <fullName evidence="2">Uncharacterized protein</fullName>
    </submittedName>
</protein>
<dbReference type="Pfam" id="PF24681">
    <property type="entry name" value="Kelch_KLHDC2_KLHL20_DRC7"/>
    <property type="match status" value="1"/>
</dbReference>
<feature type="compositionally biased region" description="Polar residues" evidence="1">
    <location>
        <begin position="172"/>
        <end position="199"/>
    </location>
</feature>
<sequence length="845" mass="95529">MSSSPTGSFQCVVCNEYFERKEFFKHTKEHPQGMQYSDTFRNIVENKLKKEKNEKWTFFDDSIPEDERSPLDPPVKKSKTHPLELSEEDRLFSRVSDWNEKFKEYERRKKRKERDEQWKHMSQPLTRQESSTGASPGLSSAEFSSLSPSMERTASSPFTSTSASFSVHRARNSLTSSLGHRESPQSSRVTMTGVPQTNGKRWLQHKRNQQKLHQPESKYKCVALPLNHVGEPELVFSGSNFKGDSVVLLRRRDLMFVKDGKAAFIPLPPLNRFHRGSAPMERSSETPKSRAVPSMKHLLYAQGGSFFLWNGYIGDKAYFLRFNILLNEWKKVGPIPMPKSMNLHAVRGTRLLYHRGYNAIFMVMGSLRGIVAGLSNSVYVFYCAGRQKRWIQIQPFNSTKRTTPSRRANHSAVLYKDNSIVVFGGETKTKTGDVELTNDCWIFNIVNNAWRRILTTGDTPPPCAFHAACCSGKHMFISGGKPLSNQIYILNIETKRWLRAQVVDPVPRARFSHHLIPITSAVTSALSFVFVGGATEGGGEGEKSLVDAHFVMIQKLRSTCPTLLEKRNDVDAFYDVTIVTRMSEKETPSHRKKKSMFNADSAAANILNKQLFDSLPAAQPPRSRTPDTFIFENGAMLVSPHDIANQSPHHSVVSRSVPHSRATSRPASPHTRGARRRPSSAVQPKPVRSRRSSTSMGLRSAAKKRPSSARNSARRSSESRDRMEMTRSIYGVSGMRRNSSGRRRSSSAQARDLYTPKRNFVAVESIDAPPTQRASEGHFYSPSSSRPSSGKRRQTSHNVDLLGSENLMNDPEKIQQFLESRMASVHNVLVDREKKRQHIRDSNRV</sequence>
<dbReference type="InterPro" id="IPR015915">
    <property type="entry name" value="Kelch-typ_b-propeller"/>
</dbReference>
<dbReference type="SUPFAM" id="SSF117281">
    <property type="entry name" value="Kelch motif"/>
    <property type="match status" value="1"/>
</dbReference>
<feature type="region of interest" description="Disordered" evidence="1">
    <location>
        <begin position="105"/>
        <end position="202"/>
    </location>
</feature>
<feature type="compositionally biased region" description="Polar residues" evidence="1">
    <location>
        <begin position="123"/>
        <end position="133"/>
    </location>
</feature>
<evidence type="ECO:0000256" key="1">
    <source>
        <dbReference type="SAM" id="MobiDB-lite"/>
    </source>
</evidence>
<dbReference type="AlphaFoldDB" id="A0A7S1KTS9"/>
<evidence type="ECO:0000313" key="2">
    <source>
        <dbReference type="EMBL" id="CAD9085811.1"/>
    </source>
</evidence>
<dbReference type="Gene3D" id="2.120.10.80">
    <property type="entry name" value="Kelch-type beta propeller"/>
    <property type="match status" value="1"/>
</dbReference>
<name>A0A7S1KTS9_9EUKA</name>
<proteinExistence type="predicted"/>